<proteinExistence type="inferred from homology"/>
<reference evidence="8" key="1">
    <citation type="submission" date="2020-07" db="EMBL/GenBank/DDBJ databases">
        <title>Huge and variable diversity of episymbiotic CPR bacteria and DPANN archaea in groundwater ecosystems.</title>
        <authorList>
            <person name="He C.Y."/>
            <person name="Keren R."/>
            <person name="Whittaker M."/>
            <person name="Farag I.F."/>
            <person name="Doudna J."/>
            <person name="Cate J.H.D."/>
            <person name="Banfield J.F."/>
        </authorList>
    </citation>
    <scope>NUCLEOTIDE SEQUENCE</scope>
    <source>
        <strain evidence="8">NC_groundwater_1818_Pr3_B-0.1um_66_35</strain>
    </source>
</reference>
<dbReference type="AlphaFoldDB" id="A0A933VVQ7"/>
<evidence type="ECO:0000259" key="7">
    <source>
        <dbReference type="Pfam" id="PF13505"/>
    </source>
</evidence>
<dbReference type="PANTHER" id="PTHR34001:SF3">
    <property type="entry name" value="BLL7405 PROTEIN"/>
    <property type="match status" value="1"/>
</dbReference>
<dbReference type="GO" id="GO:0006508">
    <property type="term" value="P:proteolysis"/>
    <property type="evidence" value="ECO:0007669"/>
    <property type="project" value="InterPro"/>
</dbReference>
<dbReference type="GO" id="GO:0004190">
    <property type="term" value="F:aspartic-type endopeptidase activity"/>
    <property type="evidence" value="ECO:0007669"/>
    <property type="project" value="InterPro"/>
</dbReference>
<dbReference type="Pfam" id="PF13505">
    <property type="entry name" value="OMP_b-brl"/>
    <property type="match status" value="1"/>
</dbReference>
<dbReference type="InterPro" id="IPR051692">
    <property type="entry name" value="OMP-like"/>
</dbReference>
<evidence type="ECO:0000256" key="3">
    <source>
        <dbReference type="ARBA" id="ARBA00023136"/>
    </source>
</evidence>
<keyword evidence="3" id="KW-0472">Membrane</keyword>
<dbReference type="InterPro" id="IPR020080">
    <property type="entry name" value="OM_adhesin/peptidase_omptin"/>
</dbReference>
<evidence type="ECO:0000313" key="8">
    <source>
        <dbReference type="EMBL" id="MBI5131224.1"/>
    </source>
</evidence>
<evidence type="ECO:0000256" key="5">
    <source>
        <dbReference type="ARBA" id="ARBA00038306"/>
    </source>
</evidence>
<dbReference type="PANTHER" id="PTHR34001">
    <property type="entry name" value="BLL7405 PROTEIN"/>
    <property type="match status" value="1"/>
</dbReference>
<evidence type="ECO:0000313" key="9">
    <source>
        <dbReference type="Proteomes" id="UP000782519"/>
    </source>
</evidence>
<evidence type="ECO:0000256" key="6">
    <source>
        <dbReference type="SAM" id="SignalP"/>
    </source>
</evidence>
<dbReference type="SUPFAM" id="SSF56925">
    <property type="entry name" value="OMPA-like"/>
    <property type="match status" value="1"/>
</dbReference>
<feature type="signal peptide" evidence="6">
    <location>
        <begin position="1"/>
        <end position="22"/>
    </location>
</feature>
<organism evidence="8 9">
    <name type="scientific">Rhodopseudomonas palustris</name>
    <dbReference type="NCBI Taxonomy" id="1076"/>
    <lineage>
        <taxon>Bacteria</taxon>
        <taxon>Pseudomonadati</taxon>
        <taxon>Pseudomonadota</taxon>
        <taxon>Alphaproteobacteria</taxon>
        <taxon>Hyphomicrobiales</taxon>
        <taxon>Nitrobacteraceae</taxon>
        <taxon>Rhodopseudomonas</taxon>
    </lineage>
</organism>
<dbReference type="Gene3D" id="2.40.160.20">
    <property type="match status" value="1"/>
</dbReference>
<gene>
    <name evidence="8" type="ORF">HZA66_17420</name>
</gene>
<evidence type="ECO:0000256" key="4">
    <source>
        <dbReference type="ARBA" id="ARBA00023237"/>
    </source>
</evidence>
<keyword evidence="4" id="KW-0998">Cell outer membrane</keyword>
<dbReference type="GO" id="GO:0009279">
    <property type="term" value="C:cell outer membrane"/>
    <property type="evidence" value="ECO:0007669"/>
    <property type="project" value="UniProtKB-SubCell"/>
</dbReference>
<evidence type="ECO:0000256" key="2">
    <source>
        <dbReference type="ARBA" id="ARBA00022729"/>
    </source>
</evidence>
<protein>
    <submittedName>
        <fullName evidence="8">Outer membrane beta-barrel protein</fullName>
    </submittedName>
</protein>
<dbReference type="SUPFAM" id="SSF69917">
    <property type="entry name" value="OMPT-like"/>
    <property type="match status" value="1"/>
</dbReference>
<sequence>MRTSIYRSISCVIVFAAGAAHAADLPVKAAPLPPPVLWTWTGFYVGAHVGGGSGTTKFDDPFGASIYGDSVRTPKALAGLQAGYNWQAPGSNIVLGVEADASVVDSNGTQTCLAFSGYFLSANCRVRQDFTGSLTGRVGLAVGNGGHTLLYAKGGAAFLSDRKDITINPLGDPRVTSLNETRLGWTVGGGVEHAITPAWSVKLEYDYADFGRPTIGVPSSFIQAAPPLPLYFTTAATTTRVSQDIHLFKLGLNYRIDGDATARWDSVAPARIAKAAPLAWSPGWTVEVGGRYWYSSGRFQKDLGATFNQNQQTTLNSRLTYDSKANSGELFGRVDSPYDVFVKGFIGGGKLVNGGELTDEDWLLGGGTVPYSNTLSSVKGDITYGTVDLGYNVLSGPGYKVGGFVGYNYYRENKSGYGCIQFANPNAGCIPAIPTSVLVITEDDKWQSLRVGATAEMMLGYGFKLTGDAAYLPYVSVKGVDNHVLRNLVSPETGHGQGVQLEAILSYYVTPNFSIGAGGRYWAMWATKDAYTNFGGAPCPCQPLPMRTERYGTFLQASYTFNPPPPPVTAKY</sequence>
<dbReference type="InterPro" id="IPR011250">
    <property type="entry name" value="OMP/PagP_B-barrel"/>
</dbReference>
<dbReference type="Pfam" id="PF01278">
    <property type="entry name" value="Omptin"/>
    <property type="match status" value="1"/>
</dbReference>
<keyword evidence="2 6" id="KW-0732">Signal</keyword>
<dbReference type="InterPro" id="IPR027385">
    <property type="entry name" value="Beta-barrel_OMP"/>
</dbReference>
<dbReference type="Proteomes" id="UP000782519">
    <property type="component" value="Unassembled WGS sequence"/>
</dbReference>
<name>A0A933VVQ7_RHOPL</name>
<dbReference type="InterPro" id="IPR053724">
    <property type="entry name" value="OMP_A26_sf"/>
</dbReference>
<accession>A0A933VVQ7</accession>
<comment type="caution">
    <text evidence="8">The sequence shown here is derived from an EMBL/GenBank/DDBJ whole genome shotgun (WGS) entry which is preliminary data.</text>
</comment>
<dbReference type="EMBL" id="JACRJB010000052">
    <property type="protein sequence ID" value="MBI5131224.1"/>
    <property type="molecule type" value="Genomic_DNA"/>
</dbReference>
<comment type="subcellular location">
    <subcellularLocation>
        <location evidence="1">Cell outer membrane</location>
    </subcellularLocation>
</comment>
<comment type="similarity">
    <text evidence="5">Belongs to the Omp25/RopB family.</text>
</comment>
<feature type="chain" id="PRO_5037458702" evidence="6">
    <location>
        <begin position="23"/>
        <end position="572"/>
    </location>
</feature>
<dbReference type="Gene3D" id="2.40.128.90">
    <property type="entry name" value="OMPT-like"/>
    <property type="match status" value="1"/>
</dbReference>
<feature type="domain" description="Outer membrane protein beta-barrel" evidence="7">
    <location>
        <begin position="24"/>
        <end position="212"/>
    </location>
</feature>
<evidence type="ECO:0000256" key="1">
    <source>
        <dbReference type="ARBA" id="ARBA00004442"/>
    </source>
</evidence>
<dbReference type="InterPro" id="IPR000036">
    <property type="entry name" value="Peptidase_A26_omptin"/>
</dbReference>